<dbReference type="RefSeq" id="WP_154663247.1">
    <property type="nucleotide sequence ID" value="NZ_JACHBK010000003.1"/>
</dbReference>
<comment type="caution">
    <text evidence="1">The sequence shown here is derived from an EMBL/GenBank/DDBJ whole genome shotgun (WGS) entry which is preliminary data.</text>
</comment>
<gene>
    <name evidence="1" type="ORF">GGD55_001721</name>
</gene>
<dbReference type="AlphaFoldDB" id="A0A7W8X8Z7"/>
<keyword evidence="2" id="KW-1185">Reference proteome</keyword>
<dbReference type="Proteomes" id="UP000585507">
    <property type="component" value="Unassembled WGS sequence"/>
</dbReference>
<proteinExistence type="predicted"/>
<sequence length="200" mass="22191">MLAILSGTPARLCDQLRQDMISVPNTEISLHPARRVPALTGLFSLRLLRLDDGDQAMRAPCSYGTVRGPAWAHGALFPASGTPRVEFFAKGQSGCQQCAGRPDRRNSKTRNRRSSLSPKLWLAAKSNQFHSNWYVLPYIGDKFASKKFREKSINLILILAQIAPSLPPYRSILLNDVERTGTNICDLFRENAFSTSACVV</sequence>
<protein>
    <submittedName>
        <fullName evidence="1">Uncharacterized protein</fullName>
    </submittedName>
</protein>
<evidence type="ECO:0000313" key="1">
    <source>
        <dbReference type="EMBL" id="MBB5535038.1"/>
    </source>
</evidence>
<evidence type="ECO:0000313" key="2">
    <source>
        <dbReference type="Proteomes" id="UP000585507"/>
    </source>
</evidence>
<accession>A0A7W8X8Z7</accession>
<reference evidence="1 2" key="1">
    <citation type="submission" date="2020-08" db="EMBL/GenBank/DDBJ databases">
        <title>Genomic Encyclopedia of Type Strains, Phase IV (KMG-V): Genome sequencing to study the core and pangenomes of soil and plant-associated prokaryotes.</title>
        <authorList>
            <person name="Whitman W."/>
        </authorList>
    </citation>
    <scope>NUCLEOTIDE SEQUENCE [LARGE SCALE GENOMIC DNA]</scope>
    <source>
        <strain evidence="1 2">SEMIA 4084</strain>
    </source>
</reference>
<dbReference type="EMBL" id="JACHBK010000003">
    <property type="protein sequence ID" value="MBB5535038.1"/>
    <property type="molecule type" value="Genomic_DNA"/>
</dbReference>
<name>A0A7W8X8Z7_9HYPH</name>
<organism evidence="1 2">
    <name type="scientific">Rhizobium giardinii</name>
    <dbReference type="NCBI Taxonomy" id="56731"/>
    <lineage>
        <taxon>Bacteria</taxon>
        <taxon>Pseudomonadati</taxon>
        <taxon>Pseudomonadota</taxon>
        <taxon>Alphaproteobacteria</taxon>
        <taxon>Hyphomicrobiales</taxon>
        <taxon>Rhizobiaceae</taxon>
        <taxon>Rhizobium/Agrobacterium group</taxon>
        <taxon>Rhizobium</taxon>
    </lineage>
</organism>